<organism evidence="1">
    <name type="scientific">uncultured Caudovirales phage</name>
    <dbReference type="NCBI Taxonomy" id="2100421"/>
    <lineage>
        <taxon>Viruses</taxon>
        <taxon>Duplodnaviria</taxon>
        <taxon>Heunggongvirae</taxon>
        <taxon>Uroviricota</taxon>
        <taxon>Caudoviricetes</taxon>
        <taxon>Peduoviridae</taxon>
        <taxon>Maltschvirus</taxon>
        <taxon>Maltschvirus maltsch</taxon>
    </lineage>
</organism>
<name>A0A6J5N2B3_9CAUD</name>
<protein>
    <submittedName>
        <fullName evidence="1">Uncharacterized protein</fullName>
    </submittedName>
</protein>
<accession>A0A6J5N2B3</accession>
<dbReference type="EMBL" id="LR796578">
    <property type="protein sequence ID" value="CAB4153214.1"/>
    <property type="molecule type" value="Genomic_DNA"/>
</dbReference>
<reference evidence="1" key="1">
    <citation type="submission" date="2020-04" db="EMBL/GenBank/DDBJ databases">
        <authorList>
            <person name="Chiriac C."/>
            <person name="Salcher M."/>
            <person name="Ghai R."/>
            <person name="Kavagutti S V."/>
        </authorList>
    </citation>
    <scope>NUCLEOTIDE SEQUENCE</scope>
</reference>
<evidence type="ECO:0000313" key="1">
    <source>
        <dbReference type="EMBL" id="CAB4153214.1"/>
    </source>
</evidence>
<sequence length="53" mass="6170">MRIEFEGVLKHNGEVIKSNCIIQKVMMDGLHILLSVNGRWARIYNESLKIKML</sequence>
<proteinExistence type="predicted"/>
<gene>
    <name evidence="1" type="ORF">UFOVP603_50</name>
</gene>